<feature type="compositionally biased region" description="Polar residues" evidence="1">
    <location>
        <begin position="139"/>
        <end position="154"/>
    </location>
</feature>
<dbReference type="Gene3D" id="2.30.29.30">
    <property type="entry name" value="Pleckstrin-homology domain (PH domain)/Phosphotyrosine-binding domain (PTB)"/>
    <property type="match status" value="1"/>
</dbReference>
<accession>A0A1R0GWN0</accession>
<dbReference type="InterPro" id="IPR023394">
    <property type="entry name" value="Sec7_C_sf"/>
</dbReference>
<sequence>MNYKIPGSEIDIPENNSNDSHSLNNKLKSPYLNPNDIPSILESDFSENKSSYADSSPKGSSVTNLDSHVELLNKKKIKKNEKKYVEVKASEGYRWIMSKLRKDTGKSSIISDSSKRTNSISQSVRGNTFLKRNVTIDSNNSSSLKLKTPDSSNVYPMLQGPEESSSNSAHNKLRKPSFWSILKQPIKSNNENSADNNGSIDSTEKLSKTYRKDSLPGNILQSKNSRSDLNMYPYTTPSSNSIFSNSDVDLNANYELYGLLKNPKIDQANISDNKSASLSDVSNSKPLKIFPASHTSENLHFGFNSLSINKDHPDLYVHNLPDNLILESPSTLNLNSKKSAATSNIIESPVNPISIPLPENVNNSERVPLALNYSGKHPVNNAEFNQNHLYSNSTPEDFSRLIYNYYSDPSIVLISPLKDPSDFAEFLGGRTPFQIKTLELYMSMFSFSKIRLDAALRKVCSRLLMLAESQVIDRILKQFSKNYFYSNPDTQLKSVSNTHTVAFSIFLLNTDLHLADIKPSARMSKAQYVRNTIEAINMNSTREKSIAHTTFVDSGKISDSLKLLSNYEPEKSMVSPYTEDNNHINDIEISSSLPKYHVTSPNSPITSYVEEFILNIPNSSKSTGGFISEIKSDPLGGKFNIIRGRSQSRTYVKGKAINADIVRFKASSVDPFYFSDQSPKSDLGSSYSNANELNKKGHQITSSKSELNISKDFNLVTLHEDSSFYPHPSKNVSPNKNSFQTSNKFITTFKNHSYPRQSDDPAQNNMNLNSSLANIPSNSSKYFFGSPKNNSNPPLMDLNISSYLRDIYSSIKENPLEKPIISSHSNNSQERAEPSSIYGLTEISNNVFSDNKKSMNNYLSRFSTGVGDSFNNSNPNPLVKQQYLTKKLSKSKNIVSEDLHLHPSKRYELKTSMDARNSLSTQSNYSSKAINYVNSFTAKNQDFSDSKEPSPSTVRQSSTITQGSNFPKIIDLKYNPISNNPVASKLYFRCGLLNRKILFDSYGKKPSNRSWRGCYLSIANGKAMMYKGDNSSAPRIGLVGSLPSDVPLLNSIYLVHSYSQVMPKPGYSYTKPHVFALTLNDGSVYLFQTFEAEEANQWSFACNYWAALFTKVPYIAGSVNNSEYGWYSQNNLANRSNSMMELGIDSKTNGSKMSVLGSISFSTKKLDKIDSVKDSNRHVNISDWAPPPNPTQLVFHDEKSQIEAFSKHIDYLDNELNTHKTALAQINERFHEKSLVYNRAFNNWEKKAQYLLKELIKYKNYIDCLKAAIKESESLNENNIENIARTNSNVETLMTSDNELDASLLTSNTRDRQKNTSGTTNSSFSKPIPKLRKSTSSKIFDVKQLQIVDKPNQSRSSPKKLNSSVSFSDESKAKTDVFFRDDLNINHNRKNGRNNETQLIYSYDPGSFNLGYLNSKSDENQPLDINKRNFNNIENDAELLERLTRKSMSDPAPLTSLKNESEYSFLRFLTPTKNLRLQMDPVSESKTGDREEDNRLEPLSIGGSSKLTDLFKPLDISSHLMDLNPSSAKVKRNSSPIKPQSHNIDLTRLLIVKGKKDFILSSPSLELENRSRSHRNSKDSSNGDSKLRISSTKNKEFISKAERRGRQKKNQEGVKKLSSIPNSNELLDENTTKNNMENYFNNNIHDQTDPADSFEGYFKDYEYLGRKMIVEGELGSPSNLSASQSDQKNFGKSSLEKYIEELAKIDKPYKKDSGEIEDQTKNNFTKKTIRPRMAAHYYKVTDRDEQYISSYSFFIERPKTAPIQKSKTEPSNSK</sequence>
<dbReference type="Gene3D" id="1.10.1000.11">
    <property type="entry name" value="Arf Nucleotide-binding Site Opener,domain 2"/>
    <property type="match status" value="1"/>
</dbReference>
<evidence type="ECO:0000256" key="1">
    <source>
        <dbReference type="SAM" id="MobiDB-lite"/>
    </source>
</evidence>
<comment type="caution">
    <text evidence="3">The sequence shown here is derived from an EMBL/GenBank/DDBJ whole genome shotgun (WGS) entry which is preliminary data.</text>
</comment>
<dbReference type="InterPro" id="IPR035999">
    <property type="entry name" value="Sec7_dom_sf"/>
</dbReference>
<feature type="domain" description="SEC7" evidence="2">
    <location>
        <begin position="356"/>
        <end position="537"/>
    </location>
</feature>
<dbReference type="Pfam" id="PF15410">
    <property type="entry name" value="PH_9"/>
    <property type="match status" value="1"/>
</dbReference>
<evidence type="ECO:0000259" key="2">
    <source>
        <dbReference type="PROSITE" id="PS50190"/>
    </source>
</evidence>
<feature type="region of interest" description="Disordered" evidence="1">
    <location>
        <begin position="210"/>
        <end position="232"/>
    </location>
</feature>
<feature type="compositionally biased region" description="Basic and acidic residues" evidence="1">
    <location>
        <begin position="1593"/>
        <end position="1615"/>
    </location>
</feature>
<keyword evidence="4" id="KW-1185">Reference proteome</keyword>
<dbReference type="SMART" id="SM00222">
    <property type="entry name" value="Sec7"/>
    <property type="match status" value="1"/>
</dbReference>
<evidence type="ECO:0000313" key="3">
    <source>
        <dbReference type="EMBL" id="OLY81306.1"/>
    </source>
</evidence>
<feature type="region of interest" description="Disordered" evidence="1">
    <location>
        <begin position="1566"/>
        <end position="1628"/>
    </location>
</feature>
<feature type="compositionally biased region" description="Polar residues" evidence="1">
    <location>
        <begin position="14"/>
        <end position="27"/>
    </location>
</feature>
<dbReference type="Proteomes" id="UP000187455">
    <property type="component" value="Unassembled WGS sequence"/>
</dbReference>
<feature type="region of interest" description="Disordered" evidence="1">
    <location>
        <begin position="1"/>
        <end position="42"/>
    </location>
</feature>
<feature type="region of interest" description="Disordered" evidence="1">
    <location>
        <begin position="941"/>
        <end position="960"/>
    </location>
</feature>
<dbReference type="PANTHER" id="PTHR10663:SF402">
    <property type="entry name" value="MIP16918P"/>
    <property type="match status" value="1"/>
</dbReference>
<protein>
    <submittedName>
        <fullName evidence="3">PH and SEC7 domain-containing protein</fullName>
    </submittedName>
</protein>
<dbReference type="SUPFAM" id="SSF50729">
    <property type="entry name" value="PH domain-like"/>
    <property type="match status" value="1"/>
</dbReference>
<dbReference type="STRING" id="133383.A0A1R0GWN0"/>
<gene>
    <name evidence="3" type="ORF">AYI68_g4590</name>
</gene>
<feature type="region of interest" description="Disordered" evidence="1">
    <location>
        <begin position="1477"/>
        <end position="1502"/>
    </location>
</feature>
<dbReference type="PROSITE" id="PS50190">
    <property type="entry name" value="SEC7"/>
    <property type="match status" value="1"/>
</dbReference>
<dbReference type="GO" id="GO:0032012">
    <property type="term" value="P:regulation of ARF protein signal transduction"/>
    <property type="evidence" value="ECO:0007669"/>
    <property type="project" value="InterPro"/>
</dbReference>
<feature type="compositionally biased region" description="Basic and acidic residues" evidence="1">
    <location>
        <begin position="1486"/>
        <end position="1496"/>
    </location>
</feature>
<proteinExistence type="predicted"/>
<feature type="compositionally biased region" description="Polar residues" evidence="1">
    <location>
        <begin position="1315"/>
        <end position="1325"/>
    </location>
</feature>
<organism evidence="3 4">
    <name type="scientific">Smittium mucronatum</name>
    <dbReference type="NCBI Taxonomy" id="133383"/>
    <lineage>
        <taxon>Eukaryota</taxon>
        <taxon>Fungi</taxon>
        <taxon>Fungi incertae sedis</taxon>
        <taxon>Zoopagomycota</taxon>
        <taxon>Kickxellomycotina</taxon>
        <taxon>Harpellomycetes</taxon>
        <taxon>Harpellales</taxon>
        <taxon>Legeriomycetaceae</taxon>
        <taxon>Smittium</taxon>
    </lineage>
</organism>
<feature type="compositionally biased region" description="Polar residues" evidence="1">
    <location>
        <begin position="219"/>
        <end position="232"/>
    </location>
</feature>
<dbReference type="OrthoDB" id="2157641at2759"/>
<dbReference type="SUPFAM" id="SSF48425">
    <property type="entry name" value="Sec7 domain"/>
    <property type="match status" value="1"/>
</dbReference>
<feature type="compositionally biased region" description="Polar residues" evidence="1">
    <location>
        <begin position="1351"/>
        <end position="1367"/>
    </location>
</feature>
<dbReference type="GO" id="GO:0005085">
    <property type="term" value="F:guanyl-nucleotide exchange factor activity"/>
    <property type="evidence" value="ECO:0007669"/>
    <property type="project" value="InterPro"/>
</dbReference>
<dbReference type="EMBL" id="LSSL01002593">
    <property type="protein sequence ID" value="OLY81306.1"/>
    <property type="molecule type" value="Genomic_DNA"/>
</dbReference>
<dbReference type="InterPro" id="IPR011993">
    <property type="entry name" value="PH-like_dom_sf"/>
</dbReference>
<dbReference type="InterPro" id="IPR000904">
    <property type="entry name" value="Sec7_dom"/>
</dbReference>
<dbReference type="PANTHER" id="PTHR10663">
    <property type="entry name" value="GUANYL-NUCLEOTIDE EXCHANGE FACTOR"/>
    <property type="match status" value="1"/>
</dbReference>
<dbReference type="InterPro" id="IPR041681">
    <property type="entry name" value="PH_9"/>
</dbReference>
<feature type="compositionally biased region" description="Polar residues" evidence="1">
    <location>
        <begin position="949"/>
        <end position="960"/>
    </location>
</feature>
<name>A0A1R0GWN0_9FUNG</name>
<dbReference type="Pfam" id="PF01369">
    <property type="entry name" value="Sec7"/>
    <property type="match status" value="1"/>
</dbReference>
<feature type="compositionally biased region" description="Polar residues" evidence="1">
    <location>
        <begin position="1579"/>
        <end position="1592"/>
    </location>
</feature>
<evidence type="ECO:0000313" key="4">
    <source>
        <dbReference type="Proteomes" id="UP000187455"/>
    </source>
</evidence>
<feature type="region of interest" description="Disordered" evidence="1">
    <location>
        <begin position="1304"/>
        <end position="1367"/>
    </location>
</feature>
<feature type="region of interest" description="Disordered" evidence="1">
    <location>
        <begin position="139"/>
        <end position="171"/>
    </location>
</feature>
<reference evidence="3 4" key="1">
    <citation type="journal article" date="2016" name="Mol. Biol. Evol.">
        <title>Genome-Wide Survey of Gut Fungi (Harpellales) Reveals the First Horizontally Transferred Ubiquitin Gene from a Mosquito Host.</title>
        <authorList>
            <person name="Wang Y."/>
            <person name="White M.M."/>
            <person name="Kvist S."/>
            <person name="Moncalvo J.M."/>
        </authorList>
    </citation>
    <scope>NUCLEOTIDE SEQUENCE [LARGE SCALE GENOMIC DNA]</scope>
    <source>
        <strain evidence="3 4">ALG-7-W6</strain>
    </source>
</reference>